<evidence type="ECO:0000313" key="2">
    <source>
        <dbReference type="EMBL" id="QSY58618.1"/>
    </source>
</evidence>
<protein>
    <submittedName>
        <fullName evidence="1">Uncharacterized protein</fullName>
    </submittedName>
</protein>
<reference evidence="1 3" key="1">
    <citation type="submission" date="2017-07" db="EMBL/GenBank/DDBJ databases">
        <title>Bifidobacterium novel species.</title>
        <authorList>
            <person name="Lugli G.A."/>
            <person name="Milani C."/>
            <person name="Duranti S."/>
            <person name="Mangifesta M."/>
        </authorList>
    </citation>
    <scope>NUCLEOTIDE SEQUENCE [LARGE SCALE GENOMIC DNA]</scope>
    <source>
        <strain evidence="1 3">45</strain>
    </source>
</reference>
<dbReference type="Proteomes" id="UP000663067">
    <property type="component" value="Chromosome"/>
</dbReference>
<evidence type="ECO:0000313" key="4">
    <source>
        <dbReference type="Proteomes" id="UP000663067"/>
    </source>
</evidence>
<dbReference type="AlphaFoldDB" id="A0A2N5ISN9"/>
<dbReference type="EMBL" id="CP071591">
    <property type="protein sequence ID" value="QSY58618.1"/>
    <property type="molecule type" value="Genomic_DNA"/>
</dbReference>
<evidence type="ECO:0000313" key="1">
    <source>
        <dbReference type="EMBL" id="PLS24979.1"/>
    </source>
</evidence>
<dbReference type="EMBL" id="NMWV01000011">
    <property type="protein sequence ID" value="PLS24979.1"/>
    <property type="molecule type" value="Genomic_DNA"/>
</dbReference>
<dbReference type="RefSeq" id="WP_101625597.1">
    <property type="nucleotide sequence ID" value="NZ_CP071591.1"/>
</dbReference>
<keyword evidence="4" id="KW-1185">Reference proteome</keyword>
<sequence>MTHIRKAAILCDKCGARIDIDPDVASPFSSSILHRESAWRDWIEVDTGRHLCPECAGHYREVKRRMERELREAAGVRTIDFDY</sequence>
<dbReference type="Proteomes" id="UP000234855">
    <property type="component" value="Unassembled WGS sequence"/>
</dbReference>
<reference evidence="2 4" key="2">
    <citation type="submission" date="2021-03" db="EMBL/GenBank/DDBJ databases">
        <title>Genome sequencing of Bifidobacterium imperatoris JCM 32708.</title>
        <authorList>
            <person name="Kim J."/>
        </authorList>
    </citation>
    <scope>NUCLEOTIDE SEQUENCE [LARGE SCALE GENOMIC DNA]</scope>
    <source>
        <strain evidence="2 4">JCM 32708</strain>
    </source>
</reference>
<name>A0A2N5ISN9_9BIFI</name>
<proteinExistence type="predicted"/>
<evidence type="ECO:0000313" key="3">
    <source>
        <dbReference type="Proteomes" id="UP000234855"/>
    </source>
</evidence>
<accession>A0A2N5ISN9</accession>
<gene>
    <name evidence="2" type="ORF">BLI708_04990</name>
    <name evidence="1" type="ORF">Tam1G_0835</name>
</gene>
<organism evidence="1 3">
    <name type="scientific">Bifidobacterium imperatoris</name>
    <dbReference type="NCBI Taxonomy" id="2020965"/>
    <lineage>
        <taxon>Bacteria</taxon>
        <taxon>Bacillati</taxon>
        <taxon>Actinomycetota</taxon>
        <taxon>Actinomycetes</taxon>
        <taxon>Bifidobacteriales</taxon>
        <taxon>Bifidobacteriaceae</taxon>
        <taxon>Bifidobacterium</taxon>
    </lineage>
</organism>